<dbReference type="GO" id="GO:1905820">
    <property type="term" value="P:positive regulation of chromosome separation"/>
    <property type="evidence" value="ECO:0007669"/>
    <property type="project" value="Ensembl"/>
</dbReference>
<evidence type="ECO:0000256" key="18">
    <source>
        <dbReference type="SAM" id="Coils"/>
    </source>
</evidence>
<feature type="coiled-coil region" evidence="18">
    <location>
        <begin position="317"/>
        <end position="365"/>
    </location>
</feature>
<keyword evidence="14 17" id="KW-0539">Nucleus</keyword>
<dbReference type="FunFam" id="1.20.1060.20:FF:000005">
    <property type="entry name" value="Structural maintenance of chromosomes 2"/>
    <property type="match status" value="1"/>
</dbReference>
<evidence type="ECO:0000256" key="6">
    <source>
        <dbReference type="ARBA" id="ARBA00022490"/>
    </source>
</evidence>
<feature type="coiled-coil region" evidence="18">
    <location>
        <begin position="681"/>
        <end position="937"/>
    </location>
</feature>
<dbReference type="GO" id="GO:0000794">
    <property type="term" value="C:condensed nuclear chromosome"/>
    <property type="evidence" value="ECO:0007669"/>
    <property type="project" value="Ensembl"/>
</dbReference>
<evidence type="ECO:0000256" key="17">
    <source>
        <dbReference type="PIRNR" id="PIRNR005719"/>
    </source>
</evidence>
<dbReference type="SUPFAM" id="SSF75553">
    <property type="entry name" value="Smc hinge domain"/>
    <property type="match status" value="1"/>
</dbReference>
<keyword evidence="6" id="KW-0963">Cytoplasm</keyword>
<dbReference type="Pfam" id="PF02463">
    <property type="entry name" value="SMC_N"/>
    <property type="match status" value="2"/>
</dbReference>
<dbReference type="CTD" id="10592"/>
<comment type="similarity">
    <text evidence="4">Belongs to the SMC family. SMC2 subfamily.</text>
</comment>
<dbReference type="Proteomes" id="UP000429181">
    <property type="component" value="Chromosome 8"/>
</dbReference>
<gene>
    <name evidence="20" type="primary">SMC2</name>
</gene>
<dbReference type="Gene3D" id="1.20.1060.20">
    <property type="match status" value="1"/>
</dbReference>
<feature type="coiled-coil region" evidence="18">
    <location>
        <begin position="984"/>
        <end position="1011"/>
    </location>
</feature>
<evidence type="ECO:0000313" key="20">
    <source>
        <dbReference type="Ensembl" id="ENSBIXP00000020117.1"/>
    </source>
</evidence>
<dbReference type="STRING" id="30522.A0A4W2D2T2"/>
<dbReference type="PANTHER" id="PTHR43977">
    <property type="entry name" value="STRUCTURAL MAINTENANCE OF CHROMOSOMES PROTEIN 3"/>
    <property type="match status" value="1"/>
</dbReference>
<dbReference type="GO" id="GO:0045132">
    <property type="term" value="P:meiotic chromosome segregation"/>
    <property type="evidence" value="ECO:0007669"/>
    <property type="project" value="Ensembl"/>
</dbReference>
<keyword evidence="13" id="KW-0226">DNA condensation</keyword>
<dbReference type="SUPFAM" id="SSF52540">
    <property type="entry name" value="P-loop containing nucleoside triphosphate hydrolases"/>
    <property type="match status" value="1"/>
</dbReference>
<dbReference type="GO" id="GO:0051301">
    <property type="term" value="P:cell division"/>
    <property type="evidence" value="ECO:0007669"/>
    <property type="project" value="UniProtKB-KW"/>
</dbReference>
<keyword evidence="7" id="KW-0132">Cell division</keyword>
<accession>A0A4W2D2T2</accession>
<dbReference type="GeneID" id="113897609"/>
<feature type="coiled-coil region" evidence="18">
    <location>
        <begin position="402"/>
        <end position="502"/>
    </location>
</feature>
<comment type="function">
    <text evidence="16">Central component of the condensin complex, a complex required for conversion of interphase chromatin into mitotic-like condense chromosomes. The condensin complex probably introduces positive supercoils into relaxed DNA in the presence of type I topoisomerases and converts nicked DNA into positive knotted forms in the presence of type II topoisomerases.</text>
</comment>
<feature type="coiled-coil region" evidence="18">
    <location>
        <begin position="242"/>
        <end position="287"/>
    </location>
</feature>
<evidence type="ECO:0000256" key="8">
    <source>
        <dbReference type="ARBA" id="ARBA00022741"/>
    </source>
</evidence>
<keyword evidence="10" id="KW-0067">ATP-binding</keyword>
<evidence type="ECO:0000256" key="15">
    <source>
        <dbReference type="ARBA" id="ARBA00023306"/>
    </source>
</evidence>
<evidence type="ECO:0000259" key="19">
    <source>
        <dbReference type="SMART" id="SM00968"/>
    </source>
</evidence>
<dbReference type="GO" id="GO:0005524">
    <property type="term" value="F:ATP binding"/>
    <property type="evidence" value="ECO:0007669"/>
    <property type="project" value="UniProtKB-KW"/>
</dbReference>
<evidence type="ECO:0000256" key="1">
    <source>
        <dbReference type="ARBA" id="ARBA00004123"/>
    </source>
</evidence>
<dbReference type="GO" id="GO:0003697">
    <property type="term" value="F:single-stranded DNA binding"/>
    <property type="evidence" value="ECO:0007669"/>
    <property type="project" value="Ensembl"/>
</dbReference>
<dbReference type="InterPro" id="IPR010935">
    <property type="entry name" value="SMC_hinge"/>
</dbReference>
<evidence type="ECO:0000256" key="9">
    <source>
        <dbReference type="ARBA" id="ARBA00022776"/>
    </source>
</evidence>
<dbReference type="FunFam" id="3.40.50.300:FF:000385">
    <property type="entry name" value="Structural maintenance of chromosomes 2"/>
    <property type="match status" value="1"/>
</dbReference>
<reference evidence="20" key="2">
    <citation type="submission" date="2025-05" db="UniProtKB">
        <authorList>
            <consortium name="Ensembl"/>
        </authorList>
    </citation>
    <scope>IDENTIFICATION</scope>
</reference>
<sequence>MHIKSVILEGFKSYAQRTEVNGFDPLFNAITGLNGSGKSNILDSICFLLGISNLSQVRASNLQDLVYKNGQAGITKALVSITFDNSDKKQSPLGFEVHDEITVTRQVVIGGRNKYLINGVNANNTRVYDLFCSVGLNVNNPHFLIMQGRITKVMNMKPPEILSMIEEAAGTRMYEYKKQNAQRTIEKKEAKLREIKTILEEEITPTIQKLKEERSSYLEYQKLLREIEHLSRLYIAYQFLLAEDTKERSAEALKEMQDKIKKLQEEVYENDKKIKALSHEIEELEKRKDKEVGGILRSLEDALTEAQRVNTKSQSAFDFKKKNLASEENKRKELEKNMVEDSKTLAAKEKEVKKITDGLSALQEASNKDAEALAVAQQHFNAVSAGLSSNEDGAEATLAGQMMACKNEISKTQTEAKQAQMKLKHAQQELKTKQTEIKKMDSGYRKDQEALEAVKKLKEKLETEMKRLNYEENKEESLLERRRQLSRDISRLKETEEALLARFPNLRFAYRDPEKNWNRNCVKGLVASLISVKDSSATTALELVAGDRLYNVVVDTEVTGKKLLEKGELKRRYTIIPLNKISSRCIAPETLRIAQNLVGPNNVHVALSLVEYKPELQKAMEFVFGMTFVCDNMDNAKKVAFDKRIMTRTVTLGGDVFDPHGTLSGGARSQAASILMKFQELKDVQDELRTKENELRALEEELANLKNTAEKYRHLKQQWEMKAEEVDLLQTKLQQSSYHKQQEELDALKKIIEESEETLKNTKEIQKKAEEKYEVLENKMKNAEAERERELKDAQKKLDCAKTKADASSKKMKEKQQEVEAITLELEELRREHASYEQQLEAVKEAIISYEGQIAVMASEVAKNEELVNKAQEEVSKQKEVITAQDNIIKAKYAEIAQHKEQNNESQLKIKELDHNISKHKREAEDAAAKVSKMLKDYDWITVEKHLFGQPNSTYDFKANNPKEAGERLQKLQEMKEKLGRNVNMRAMNVLTEAEERYNDLMKKKRIVENDKSKILATIEDLDQKKNQAINIAWQKVNKDFGSIFSTLLPGANAMLAPPEGQTVLDGLEFKVALGNTWKENLTELSGGQRSLVALSLILSMLLFKPAPIYILDEVDAALDLSHTQNIGHMLRTHFTHSQFIVVSLKEGMFNNANVLFKTKFVDGVSTVARFTQCQNGKVPKENESKSKRPK</sequence>
<dbReference type="GeneTree" id="ENSGT00550000074857"/>
<dbReference type="InterPro" id="IPR036277">
    <property type="entry name" value="SMC_hinge_sf"/>
</dbReference>
<dbReference type="PIRSF" id="PIRSF005719">
    <property type="entry name" value="SMC"/>
    <property type="match status" value="1"/>
</dbReference>
<keyword evidence="8" id="KW-0547">Nucleotide-binding</keyword>
<evidence type="ECO:0000256" key="2">
    <source>
        <dbReference type="ARBA" id="ARBA00004286"/>
    </source>
</evidence>
<evidence type="ECO:0000313" key="22">
    <source>
        <dbReference type="Proteomes" id="UP000429181"/>
    </source>
</evidence>
<dbReference type="InterPro" id="IPR003395">
    <property type="entry name" value="RecF/RecN/SMC_N"/>
</dbReference>
<keyword evidence="21" id="KW-1185">Reference proteome</keyword>
<evidence type="ECO:0000313" key="21">
    <source>
        <dbReference type="Proteomes" id="UP000314981"/>
    </source>
</evidence>
<comment type="subcellular location">
    <subcellularLocation>
        <location evidence="2">Chromosome</location>
    </subcellularLocation>
    <subcellularLocation>
        <location evidence="3">Cytoplasm</location>
    </subcellularLocation>
    <subcellularLocation>
        <location evidence="1 17">Nucleus</location>
    </subcellularLocation>
</comment>
<dbReference type="FunFam" id="3.30.70.1620:FF:000005">
    <property type="entry name" value="Structural maintenance of chromosomes 2"/>
    <property type="match status" value="1"/>
</dbReference>
<dbReference type="SUPFAM" id="SSF57997">
    <property type="entry name" value="Tropomyosin"/>
    <property type="match status" value="1"/>
</dbReference>
<keyword evidence="9" id="KW-0498">Mitosis</keyword>
<name>A0A4W2D2T2_BOBOX</name>
<dbReference type="GO" id="GO:0010032">
    <property type="term" value="P:meiotic chromosome condensation"/>
    <property type="evidence" value="ECO:0007669"/>
    <property type="project" value="Ensembl"/>
</dbReference>
<dbReference type="CDD" id="cd03273">
    <property type="entry name" value="ABC_SMC2_euk"/>
    <property type="match status" value="1"/>
</dbReference>
<dbReference type="Ensembl" id="ENSBIXT00005044428.1">
    <property type="protein sequence ID" value="ENSBIXP00005008926.1"/>
    <property type="gene ID" value="ENSBIXG00005013952.1"/>
</dbReference>
<dbReference type="InterPro" id="IPR027417">
    <property type="entry name" value="P-loop_NTPase"/>
</dbReference>
<evidence type="ECO:0000256" key="7">
    <source>
        <dbReference type="ARBA" id="ARBA00022618"/>
    </source>
</evidence>
<dbReference type="OMA" id="THNKIAM"/>
<reference evidence="21 22" key="1">
    <citation type="submission" date="2018-11" db="EMBL/GenBank/DDBJ databases">
        <title>Haplotype-resolved cattle genomes.</title>
        <authorList>
            <person name="Low W.Y."/>
            <person name="Tearle R."/>
            <person name="Bickhart D.M."/>
            <person name="Rosen B.D."/>
            <person name="Koren S."/>
            <person name="Rhie A."/>
            <person name="Hiendleder S."/>
            <person name="Phillippy A.M."/>
            <person name="Smith T.P.L."/>
            <person name="Williams J.L."/>
        </authorList>
    </citation>
    <scope>NUCLEOTIDE SEQUENCE [LARGE SCALE GENOMIC DNA]</scope>
</reference>
<dbReference type="GO" id="GO:0007076">
    <property type="term" value="P:mitotic chromosome condensation"/>
    <property type="evidence" value="ECO:0007669"/>
    <property type="project" value="Ensembl"/>
</dbReference>
<dbReference type="Pfam" id="PF06470">
    <property type="entry name" value="SMC_hinge"/>
    <property type="match status" value="1"/>
</dbReference>
<evidence type="ECO:0000256" key="3">
    <source>
        <dbReference type="ARBA" id="ARBA00004496"/>
    </source>
</evidence>
<evidence type="ECO:0000256" key="4">
    <source>
        <dbReference type="ARBA" id="ARBA00005231"/>
    </source>
</evidence>
<keyword evidence="5" id="KW-0158">Chromosome</keyword>
<dbReference type="Gene3D" id="3.40.50.300">
    <property type="entry name" value="P-loop containing nucleotide triphosphate hydrolases"/>
    <property type="match status" value="2"/>
</dbReference>
<dbReference type="GO" id="GO:0051383">
    <property type="term" value="P:kinetochore organization"/>
    <property type="evidence" value="ECO:0007669"/>
    <property type="project" value="Ensembl"/>
</dbReference>
<keyword evidence="15" id="KW-0131">Cell cycle</keyword>
<dbReference type="GO" id="GO:0016887">
    <property type="term" value="F:ATP hydrolysis activity"/>
    <property type="evidence" value="ECO:0007669"/>
    <property type="project" value="InterPro"/>
</dbReference>
<protein>
    <recommendedName>
        <fullName evidence="17">Structural maintenance of chromosomes protein</fullName>
    </recommendedName>
</protein>
<dbReference type="GO" id="GO:0005737">
    <property type="term" value="C:cytoplasm"/>
    <property type="evidence" value="ECO:0007669"/>
    <property type="project" value="UniProtKB-SubCell"/>
</dbReference>
<evidence type="ECO:0000256" key="12">
    <source>
        <dbReference type="ARBA" id="ARBA00023054"/>
    </source>
</evidence>
<dbReference type="GO" id="GO:0005654">
    <property type="term" value="C:nucleoplasm"/>
    <property type="evidence" value="ECO:0007669"/>
    <property type="project" value="Ensembl"/>
</dbReference>
<evidence type="ECO:0000256" key="14">
    <source>
        <dbReference type="ARBA" id="ARBA00023242"/>
    </source>
</evidence>
<dbReference type="FunFam" id="3.40.50.300:FF:000278">
    <property type="entry name" value="Structural maintenance of chromosomes 2"/>
    <property type="match status" value="1"/>
</dbReference>
<keyword evidence="12 18" id="KW-0175">Coiled coil</keyword>
<evidence type="ECO:0000256" key="13">
    <source>
        <dbReference type="ARBA" id="ARBA00023067"/>
    </source>
</evidence>
<dbReference type="GO" id="GO:1905821">
    <property type="term" value="P:positive regulation of chromosome condensation"/>
    <property type="evidence" value="ECO:0007669"/>
    <property type="project" value="Ensembl"/>
</dbReference>
<evidence type="ECO:0000256" key="5">
    <source>
        <dbReference type="ARBA" id="ARBA00022454"/>
    </source>
</evidence>
<organism evidence="20 21">
    <name type="scientific">Bos indicus x Bos taurus</name>
    <name type="common">Hybrid cattle</name>
    <dbReference type="NCBI Taxonomy" id="30522"/>
    <lineage>
        <taxon>Eukaryota</taxon>
        <taxon>Metazoa</taxon>
        <taxon>Chordata</taxon>
        <taxon>Craniata</taxon>
        <taxon>Vertebrata</taxon>
        <taxon>Euteleostomi</taxon>
        <taxon>Mammalia</taxon>
        <taxon>Eutheria</taxon>
        <taxon>Laurasiatheria</taxon>
        <taxon>Artiodactyla</taxon>
        <taxon>Ruminantia</taxon>
        <taxon>Pecora</taxon>
        <taxon>Bovidae</taxon>
        <taxon>Bovinae</taxon>
        <taxon>Bos</taxon>
    </lineage>
</organism>
<dbReference type="GO" id="GO:0000796">
    <property type="term" value="C:condensin complex"/>
    <property type="evidence" value="ECO:0007669"/>
    <property type="project" value="Ensembl"/>
</dbReference>
<dbReference type="RefSeq" id="XP_027406228.1">
    <property type="nucleotide sequence ID" value="XM_027550427.1"/>
</dbReference>
<proteinExistence type="inferred from homology"/>
<dbReference type="GO" id="GO:0051984">
    <property type="term" value="P:positive regulation of chromosome segregation"/>
    <property type="evidence" value="ECO:0007669"/>
    <property type="project" value="Ensembl"/>
</dbReference>
<evidence type="ECO:0000256" key="16">
    <source>
        <dbReference type="ARBA" id="ARBA00058936"/>
    </source>
</evidence>
<evidence type="ECO:0000256" key="10">
    <source>
        <dbReference type="ARBA" id="ARBA00022840"/>
    </source>
</evidence>
<keyword evidence="11" id="KW-0007">Acetylation</keyword>
<dbReference type="AlphaFoldDB" id="A0A4W2D2T2"/>
<dbReference type="Gene3D" id="3.30.70.1620">
    <property type="match status" value="1"/>
</dbReference>
<evidence type="ECO:0000256" key="11">
    <source>
        <dbReference type="ARBA" id="ARBA00022990"/>
    </source>
</evidence>
<dbReference type="GO" id="GO:0005730">
    <property type="term" value="C:nucleolus"/>
    <property type="evidence" value="ECO:0007669"/>
    <property type="project" value="Ensembl"/>
</dbReference>
<dbReference type="InterPro" id="IPR024704">
    <property type="entry name" value="SMC"/>
</dbReference>
<feature type="domain" description="SMC hinge" evidence="19">
    <location>
        <begin position="520"/>
        <end position="640"/>
    </location>
</feature>
<dbReference type="SMART" id="SM00968">
    <property type="entry name" value="SMC_hinge"/>
    <property type="match status" value="1"/>
</dbReference>
<dbReference type="InterPro" id="IPR027120">
    <property type="entry name" value="Smc2_ABC"/>
</dbReference>
<dbReference type="SMR" id="A0A4W2D2T2"/>
<dbReference type="Proteomes" id="UP000314981">
    <property type="component" value="Chromosome 8"/>
</dbReference>
<dbReference type="GO" id="GO:0003682">
    <property type="term" value="F:chromatin binding"/>
    <property type="evidence" value="ECO:0007669"/>
    <property type="project" value="Ensembl"/>
</dbReference>
<dbReference type="Ensembl" id="ENSBIXT00000034063.1">
    <property type="protein sequence ID" value="ENSBIXP00000020117.1"/>
    <property type="gene ID" value="ENSBIXG00000023480.1"/>
</dbReference>